<dbReference type="PRINTS" id="PR00509">
    <property type="entry name" value="PGMPMM"/>
</dbReference>
<dbReference type="GO" id="GO:0004614">
    <property type="term" value="F:phosphoglucomutase activity"/>
    <property type="evidence" value="ECO:0007669"/>
    <property type="project" value="UniProtKB-EC"/>
</dbReference>
<dbReference type="InterPro" id="IPR005843">
    <property type="entry name" value="A-D-PHexomutase_C"/>
</dbReference>
<comment type="pathway">
    <text evidence="4">Lipid metabolism.</text>
</comment>
<evidence type="ECO:0000313" key="20">
    <source>
        <dbReference type="Proteomes" id="UP000824070"/>
    </source>
</evidence>
<evidence type="ECO:0000259" key="18">
    <source>
        <dbReference type="Pfam" id="PF02880"/>
    </source>
</evidence>
<evidence type="ECO:0000256" key="9">
    <source>
        <dbReference type="ARBA" id="ARBA00022842"/>
    </source>
</evidence>
<evidence type="ECO:0000259" key="17">
    <source>
        <dbReference type="Pfam" id="PF02879"/>
    </source>
</evidence>
<dbReference type="GO" id="GO:0008973">
    <property type="term" value="F:phosphopentomutase activity"/>
    <property type="evidence" value="ECO:0007669"/>
    <property type="project" value="TreeGrafter"/>
</dbReference>
<dbReference type="PANTHER" id="PTHR45745">
    <property type="entry name" value="PHOSPHOMANNOMUTASE 45A"/>
    <property type="match status" value="1"/>
</dbReference>
<feature type="domain" description="Alpha-D-phosphohexomutase alpha/beta/alpha" evidence="18">
    <location>
        <begin position="318"/>
        <end position="438"/>
    </location>
</feature>
<dbReference type="EMBL" id="DVMV01000022">
    <property type="protein sequence ID" value="HIU45296.1"/>
    <property type="molecule type" value="Genomic_DNA"/>
</dbReference>
<keyword evidence="10" id="KW-0413">Isomerase</keyword>
<dbReference type="Proteomes" id="UP000824070">
    <property type="component" value="Unassembled WGS sequence"/>
</dbReference>
<evidence type="ECO:0000256" key="14">
    <source>
        <dbReference type="RuleBase" id="RU004326"/>
    </source>
</evidence>
<evidence type="ECO:0000259" key="16">
    <source>
        <dbReference type="Pfam" id="PF02878"/>
    </source>
</evidence>
<evidence type="ECO:0000256" key="12">
    <source>
        <dbReference type="ARBA" id="ARBA00041398"/>
    </source>
</evidence>
<evidence type="ECO:0000256" key="5">
    <source>
        <dbReference type="ARBA" id="ARBA00010231"/>
    </source>
</evidence>
<name>A0A9D1LNV2_9FIRM</name>
<dbReference type="InterPro" id="IPR005845">
    <property type="entry name" value="A-D-PHexomutase_a/b/a-II"/>
</dbReference>
<comment type="caution">
    <text evidence="19">The sequence shown here is derived from an EMBL/GenBank/DDBJ whole genome shotgun (WGS) entry which is preliminary data.</text>
</comment>
<comment type="catalytic activity">
    <reaction evidence="1">
        <text>alpha-D-glucose 1-phosphate = alpha-D-glucose 6-phosphate</text>
        <dbReference type="Rhea" id="RHEA:23536"/>
        <dbReference type="ChEBI" id="CHEBI:58225"/>
        <dbReference type="ChEBI" id="CHEBI:58601"/>
        <dbReference type="EC" id="5.4.2.2"/>
    </reaction>
</comment>
<dbReference type="InterPro" id="IPR005846">
    <property type="entry name" value="A-D-PHexomutase_a/b/a-III"/>
</dbReference>
<evidence type="ECO:0000256" key="7">
    <source>
        <dbReference type="ARBA" id="ARBA00022553"/>
    </source>
</evidence>
<dbReference type="InterPro" id="IPR036900">
    <property type="entry name" value="A-D-PHexomutase_C_sf"/>
</dbReference>
<reference evidence="19" key="1">
    <citation type="submission" date="2020-10" db="EMBL/GenBank/DDBJ databases">
        <authorList>
            <person name="Gilroy R."/>
        </authorList>
    </citation>
    <scope>NUCLEOTIDE SEQUENCE</scope>
    <source>
        <strain evidence="19">ChiGjej1B1-22543</strain>
    </source>
</reference>
<evidence type="ECO:0000256" key="13">
    <source>
        <dbReference type="ARBA" id="ARBA00041467"/>
    </source>
</evidence>
<accession>A0A9D1LNV2</accession>
<comment type="pathway">
    <text evidence="3">Glycolipid metabolism; diglucosyl-diacylglycerol biosynthesis.</text>
</comment>
<evidence type="ECO:0000313" key="19">
    <source>
        <dbReference type="EMBL" id="HIU45296.1"/>
    </source>
</evidence>
<comment type="similarity">
    <text evidence="5 14">Belongs to the phosphohexose mutase family.</text>
</comment>
<proteinExistence type="inferred from homology"/>
<feature type="domain" description="Alpha-D-phosphohexomutase alpha/beta/alpha" evidence="16">
    <location>
        <begin position="41"/>
        <end position="173"/>
    </location>
</feature>
<gene>
    <name evidence="19" type="ORF">IAC52_03245</name>
</gene>
<sequence>MDVKENYSRWLSSPRVSEKEKEALISLSEEERNDAFYKDCEFGTAGMRGVMGPGTNRMNSHTVGRATVAFGEFILKGGKEAASRGVVISHDNRYNSREFTLLTSSLLNQMGINTYIFDSLRPTPELSFAVRYLHAAGGVMITASHNPKQYNGYKVYDDSGCQLVPSKIKPMLEILSKLPDELSYEVPTARKRGEQVMLAKDIDDEYIKLVKGCQEHPELDKSHFTLIYSPQHGASYEVSMRVFKECGYNVIPVAEQCTHDPSFSGTASPNPELEAAWTKSLEYAEQYHADLAVMTDPDGDRCGLAYLASDGTYKRLTGNQSGALLIDYLLSCKKQKGTLPKDAVIYDTIVTSSFGREVAASYGVKCESFLTGFKFIGERIRHYEELGKGPTFVFGYEESYGCLIAPFVRDKDGTQAILLYTEMALYYKSKGLHLDEAYAALEKRIGYHFTVTKDCYFEGMEGNATMKKLMAELHDKPLEELAGRKVAYVEDYLSAKRTYADGKVEEIKGLPASDVIKYCFDDESTLAIRPSGTEPKIKFYIETISRDSGLGLEKKADDLNSAIRSYLGLKA</sequence>
<comment type="cofactor">
    <cofactor evidence="2">
        <name>Mg(2+)</name>
        <dbReference type="ChEBI" id="CHEBI:18420"/>
    </cofactor>
</comment>
<keyword evidence="7" id="KW-0597">Phosphoprotein</keyword>
<evidence type="ECO:0000259" key="15">
    <source>
        <dbReference type="Pfam" id="PF00408"/>
    </source>
</evidence>
<evidence type="ECO:0000256" key="3">
    <source>
        <dbReference type="ARBA" id="ARBA00005164"/>
    </source>
</evidence>
<keyword evidence="8 14" id="KW-0479">Metal-binding</keyword>
<evidence type="ECO:0000256" key="11">
    <source>
        <dbReference type="ARBA" id="ARBA00039995"/>
    </source>
</evidence>
<evidence type="ECO:0000256" key="6">
    <source>
        <dbReference type="ARBA" id="ARBA00012728"/>
    </source>
</evidence>
<dbReference type="EC" id="5.4.2.2" evidence="6"/>
<dbReference type="InterPro" id="IPR016066">
    <property type="entry name" value="A-D-PHexomutase_CS"/>
</dbReference>
<dbReference type="GO" id="GO:0000287">
    <property type="term" value="F:magnesium ion binding"/>
    <property type="evidence" value="ECO:0007669"/>
    <property type="project" value="InterPro"/>
</dbReference>
<dbReference type="Pfam" id="PF02879">
    <property type="entry name" value="PGM_PMM_II"/>
    <property type="match status" value="1"/>
</dbReference>
<evidence type="ECO:0000256" key="4">
    <source>
        <dbReference type="ARBA" id="ARBA00005189"/>
    </source>
</evidence>
<keyword evidence="9 14" id="KW-0460">Magnesium</keyword>
<dbReference type="InterPro" id="IPR016055">
    <property type="entry name" value="A-D-PHexomutase_a/b/a-I/II/III"/>
</dbReference>
<dbReference type="GO" id="GO:0005975">
    <property type="term" value="P:carbohydrate metabolic process"/>
    <property type="evidence" value="ECO:0007669"/>
    <property type="project" value="InterPro"/>
</dbReference>
<evidence type="ECO:0000256" key="8">
    <source>
        <dbReference type="ARBA" id="ARBA00022723"/>
    </source>
</evidence>
<dbReference type="AlphaFoldDB" id="A0A9D1LNV2"/>
<organism evidence="19 20">
    <name type="scientific">Candidatus Alloenteromonas pullicola</name>
    <dbReference type="NCBI Taxonomy" id="2840784"/>
    <lineage>
        <taxon>Bacteria</taxon>
        <taxon>Bacillati</taxon>
        <taxon>Bacillota</taxon>
        <taxon>Bacillota incertae sedis</taxon>
        <taxon>Candidatus Alloenteromonas</taxon>
    </lineage>
</organism>
<dbReference type="PANTHER" id="PTHR45745:SF1">
    <property type="entry name" value="PHOSPHOGLUCOMUTASE 2B-RELATED"/>
    <property type="match status" value="1"/>
</dbReference>
<dbReference type="SUPFAM" id="SSF53738">
    <property type="entry name" value="Phosphoglucomutase, first 3 domains"/>
    <property type="match status" value="3"/>
</dbReference>
<evidence type="ECO:0000256" key="2">
    <source>
        <dbReference type="ARBA" id="ARBA00001946"/>
    </source>
</evidence>
<dbReference type="InterPro" id="IPR005844">
    <property type="entry name" value="A-D-PHexomutase_a/b/a-I"/>
</dbReference>
<dbReference type="SUPFAM" id="SSF55957">
    <property type="entry name" value="Phosphoglucomutase, C-terminal domain"/>
    <property type="match status" value="1"/>
</dbReference>
<dbReference type="Pfam" id="PF02880">
    <property type="entry name" value="PGM_PMM_III"/>
    <property type="match status" value="1"/>
</dbReference>
<dbReference type="Pfam" id="PF00408">
    <property type="entry name" value="PGM_PMM_IV"/>
    <property type="match status" value="1"/>
</dbReference>
<dbReference type="GO" id="GO:0006166">
    <property type="term" value="P:purine ribonucleoside salvage"/>
    <property type="evidence" value="ECO:0007669"/>
    <property type="project" value="TreeGrafter"/>
</dbReference>
<evidence type="ECO:0000256" key="1">
    <source>
        <dbReference type="ARBA" id="ARBA00000443"/>
    </source>
</evidence>
<dbReference type="InterPro" id="IPR005841">
    <property type="entry name" value="Alpha-D-phosphohexomutase_SF"/>
</dbReference>
<feature type="domain" description="Alpha-D-phosphohexomutase alpha/beta/alpha" evidence="17">
    <location>
        <begin position="205"/>
        <end position="305"/>
    </location>
</feature>
<dbReference type="Pfam" id="PF02878">
    <property type="entry name" value="PGM_PMM_I"/>
    <property type="match status" value="1"/>
</dbReference>
<dbReference type="Gene3D" id="3.30.310.50">
    <property type="entry name" value="Alpha-D-phosphohexomutase, C-terminal domain"/>
    <property type="match status" value="1"/>
</dbReference>
<dbReference type="PROSITE" id="PS00710">
    <property type="entry name" value="PGM_PMM"/>
    <property type="match status" value="1"/>
</dbReference>
<evidence type="ECO:0000256" key="10">
    <source>
        <dbReference type="ARBA" id="ARBA00023235"/>
    </source>
</evidence>
<dbReference type="CDD" id="cd05799">
    <property type="entry name" value="PGM2"/>
    <property type="match status" value="1"/>
</dbReference>
<reference evidence="19" key="2">
    <citation type="journal article" date="2021" name="PeerJ">
        <title>Extensive microbial diversity within the chicken gut microbiome revealed by metagenomics and culture.</title>
        <authorList>
            <person name="Gilroy R."/>
            <person name="Ravi A."/>
            <person name="Getino M."/>
            <person name="Pursley I."/>
            <person name="Horton D.L."/>
            <person name="Alikhan N.F."/>
            <person name="Baker D."/>
            <person name="Gharbi K."/>
            <person name="Hall N."/>
            <person name="Watson M."/>
            <person name="Adriaenssens E.M."/>
            <person name="Foster-Nyarko E."/>
            <person name="Jarju S."/>
            <person name="Secka A."/>
            <person name="Antonio M."/>
            <person name="Oren A."/>
            <person name="Chaudhuri R.R."/>
            <person name="La Ragione R."/>
            <person name="Hildebrand F."/>
            <person name="Pallen M.J."/>
        </authorList>
    </citation>
    <scope>NUCLEOTIDE SEQUENCE</scope>
    <source>
        <strain evidence="19">ChiGjej1B1-22543</strain>
    </source>
</reference>
<feature type="domain" description="Alpha-D-phosphohexomutase C-terminal" evidence="15">
    <location>
        <begin position="503"/>
        <end position="546"/>
    </location>
</feature>
<protein>
    <recommendedName>
        <fullName evidence="11">Phosphoglucomutase</fullName>
        <ecNumber evidence="6">5.4.2.2</ecNumber>
    </recommendedName>
    <alternativeName>
        <fullName evidence="13">Alpha-phosphoglucomutase</fullName>
    </alternativeName>
    <alternativeName>
        <fullName evidence="12">Glucose phosphomutase</fullName>
    </alternativeName>
</protein>
<dbReference type="Gene3D" id="3.40.120.10">
    <property type="entry name" value="Alpha-D-Glucose-1,6-Bisphosphate, subunit A, domain 3"/>
    <property type="match status" value="3"/>
</dbReference>